<gene>
    <name evidence="2" type="ORF">MARPO_0133s0041</name>
</gene>
<dbReference type="Gramene" id="Mp5g03460.1">
    <property type="protein sequence ID" value="Mp5g03460.1.cds1"/>
    <property type="gene ID" value="Mp5g03460"/>
</dbReference>
<organism evidence="2 3">
    <name type="scientific">Marchantia polymorpha</name>
    <name type="common">Common liverwort</name>
    <name type="synonym">Marchantia aquatica</name>
    <dbReference type="NCBI Taxonomy" id="3197"/>
    <lineage>
        <taxon>Eukaryota</taxon>
        <taxon>Viridiplantae</taxon>
        <taxon>Streptophyta</taxon>
        <taxon>Embryophyta</taxon>
        <taxon>Marchantiophyta</taxon>
        <taxon>Marchantiopsida</taxon>
        <taxon>Marchantiidae</taxon>
        <taxon>Marchantiales</taxon>
        <taxon>Marchantiaceae</taxon>
        <taxon>Marchantia</taxon>
    </lineage>
</organism>
<sequence>MMAWLETLAGLGGSAVDVGLMGLLDGLLRSARLATPSALSQSSSRIRCDVSSTRGSVLVALLCLCANSRCDQSSSHISPFAHQHRKEERGSEKERDRTKGGKEIDRFV</sequence>
<name>A0A2R6W7R6_MARPO</name>
<evidence type="ECO:0000313" key="2">
    <source>
        <dbReference type="EMBL" id="PTQ29900.1"/>
    </source>
</evidence>
<feature type="region of interest" description="Disordered" evidence="1">
    <location>
        <begin position="70"/>
        <end position="108"/>
    </location>
</feature>
<feature type="compositionally biased region" description="Basic and acidic residues" evidence="1">
    <location>
        <begin position="85"/>
        <end position="108"/>
    </location>
</feature>
<keyword evidence="3" id="KW-1185">Reference proteome</keyword>
<evidence type="ECO:0000313" key="3">
    <source>
        <dbReference type="Proteomes" id="UP000244005"/>
    </source>
</evidence>
<evidence type="ECO:0000256" key="1">
    <source>
        <dbReference type="SAM" id="MobiDB-lite"/>
    </source>
</evidence>
<accession>A0A2R6W7R6</accession>
<protein>
    <submittedName>
        <fullName evidence="2">Uncharacterized protein</fullName>
    </submittedName>
</protein>
<reference evidence="3" key="1">
    <citation type="journal article" date="2017" name="Cell">
        <title>Insights into land plant evolution garnered from the Marchantia polymorpha genome.</title>
        <authorList>
            <person name="Bowman J.L."/>
            <person name="Kohchi T."/>
            <person name="Yamato K.T."/>
            <person name="Jenkins J."/>
            <person name="Shu S."/>
            <person name="Ishizaki K."/>
            <person name="Yamaoka S."/>
            <person name="Nishihama R."/>
            <person name="Nakamura Y."/>
            <person name="Berger F."/>
            <person name="Adam C."/>
            <person name="Aki S.S."/>
            <person name="Althoff F."/>
            <person name="Araki T."/>
            <person name="Arteaga-Vazquez M.A."/>
            <person name="Balasubrmanian S."/>
            <person name="Barry K."/>
            <person name="Bauer D."/>
            <person name="Boehm C.R."/>
            <person name="Briginshaw L."/>
            <person name="Caballero-Perez J."/>
            <person name="Catarino B."/>
            <person name="Chen F."/>
            <person name="Chiyoda S."/>
            <person name="Chovatia M."/>
            <person name="Davies K.M."/>
            <person name="Delmans M."/>
            <person name="Demura T."/>
            <person name="Dierschke T."/>
            <person name="Dolan L."/>
            <person name="Dorantes-Acosta A.E."/>
            <person name="Eklund D.M."/>
            <person name="Florent S.N."/>
            <person name="Flores-Sandoval E."/>
            <person name="Fujiyama A."/>
            <person name="Fukuzawa H."/>
            <person name="Galik B."/>
            <person name="Grimanelli D."/>
            <person name="Grimwood J."/>
            <person name="Grossniklaus U."/>
            <person name="Hamada T."/>
            <person name="Haseloff J."/>
            <person name="Hetherington A.J."/>
            <person name="Higo A."/>
            <person name="Hirakawa Y."/>
            <person name="Hundley H.N."/>
            <person name="Ikeda Y."/>
            <person name="Inoue K."/>
            <person name="Inoue S.I."/>
            <person name="Ishida S."/>
            <person name="Jia Q."/>
            <person name="Kakita M."/>
            <person name="Kanazawa T."/>
            <person name="Kawai Y."/>
            <person name="Kawashima T."/>
            <person name="Kennedy M."/>
            <person name="Kinose K."/>
            <person name="Kinoshita T."/>
            <person name="Kohara Y."/>
            <person name="Koide E."/>
            <person name="Komatsu K."/>
            <person name="Kopischke S."/>
            <person name="Kubo M."/>
            <person name="Kyozuka J."/>
            <person name="Lagercrantz U."/>
            <person name="Lin S.S."/>
            <person name="Lindquist E."/>
            <person name="Lipzen A.M."/>
            <person name="Lu C.W."/>
            <person name="De Luna E."/>
            <person name="Martienssen R.A."/>
            <person name="Minamino N."/>
            <person name="Mizutani M."/>
            <person name="Mizutani M."/>
            <person name="Mochizuki N."/>
            <person name="Monte I."/>
            <person name="Mosher R."/>
            <person name="Nagasaki H."/>
            <person name="Nakagami H."/>
            <person name="Naramoto S."/>
            <person name="Nishitani K."/>
            <person name="Ohtani M."/>
            <person name="Okamoto T."/>
            <person name="Okumura M."/>
            <person name="Phillips J."/>
            <person name="Pollak B."/>
            <person name="Reinders A."/>
            <person name="Rovekamp M."/>
            <person name="Sano R."/>
            <person name="Sawa S."/>
            <person name="Schmid M.W."/>
            <person name="Shirakawa M."/>
            <person name="Solano R."/>
            <person name="Spunde A."/>
            <person name="Suetsugu N."/>
            <person name="Sugano S."/>
            <person name="Sugiyama A."/>
            <person name="Sun R."/>
            <person name="Suzuki Y."/>
            <person name="Takenaka M."/>
            <person name="Takezawa D."/>
            <person name="Tomogane H."/>
            <person name="Tsuzuki M."/>
            <person name="Ueda T."/>
            <person name="Umeda M."/>
            <person name="Ward J.M."/>
            <person name="Watanabe Y."/>
            <person name="Yazaki K."/>
            <person name="Yokoyama R."/>
            <person name="Yoshitake Y."/>
            <person name="Yotsui I."/>
            <person name="Zachgo S."/>
            <person name="Schmutz J."/>
        </authorList>
    </citation>
    <scope>NUCLEOTIDE SEQUENCE [LARGE SCALE GENOMIC DNA]</scope>
    <source>
        <strain evidence="3">Tak-1</strain>
    </source>
</reference>
<dbReference type="Proteomes" id="UP000244005">
    <property type="component" value="Unassembled WGS sequence"/>
</dbReference>
<dbReference type="AlphaFoldDB" id="A0A2R6W7R6"/>
<dbReference type="EMBL" id="KZ772805">
    <property type="protein sequence ID" value="PTQ29900.1"/>
    <property type="molecule type" value="Genomic_DNA"/>
</dbReference>
<proteinExistence type="predicted"/>